<keyword evidence="1" id="KW-0812">Transmembrane</keyword>
<evidence type="ECO:0008006" key="4">
    <source>
        <dbReference type="Google" id="ProtNLM"/>
    </source>
</evidence>
<evidence type="ECO:0000256" key="1">
    <source>
        <dbReference type="SAM" id="Phobius"/>
    </source>
</evidence>
<protein>
    <recommendedName>
        <fullName evidence="4">RNA-directed DNA polymerase, eukaryota, Reverse transcriptase zinc-binding domain protein</fullName>
    </recommendedName>
</protein>
<reference evidence="2 3" key="1">
    <citation type="submission" date="2020-12" db="EMBL/GenBank/DDBJ databases">
        <title>Concerted genomic and epigenomic changes stabilize Arabidopsis allopolyploids.</title>
        <authorList>
            <person name="Chen Z."/>
        </authorList>
    </citation>
    <scope>NUCLEOTIDE SEQUENCE [LARGE SCALE GENOMIC DNA]</scope>
    <source>
        <strain evidence="2">As9502</strain>
        <tissue evidence="2">Leaf</tissue>
    </source>
</reference>
<proteinExistence type="predicted"/>
<dbReference type="Proteomes" id="UP000694251">
    <property type="component" value="Chromosome 8"/>
</dbReference>
<sequence>MDCLIWLLSASRDKNLSLIIKLIFQASIYFIWKERNLRIHSGVARHSNLIIKEIQLIVRARLDPLSRLRSECVSYVPVAWLLSIMYLVWSFPDSFSYVVIPLPHLWFFVSVFLLFL</sequence>
<keyword evidence="3" id="KW-1185">Reference proteome</keyword>
<gene>
    <name evidence="2" type="ORF">ISN44_As08g036240</name>
</gene>
<feature type="transmembrane region" description="Helical" evidence="1">
    <location>
        <begin position="72"/>
        <end position="89"/>
    </location>
</feature>
<comment type="caution">
    <text evidence="2">The sequence shown here is derived from an EMBL/GenBank/DDBJ whole genome shotgun (WGS) entry which is preliminary data.</text>
</comment>
<feature type="transmembrane region" description="Helical" evidence="1">
    <location>
        <begin position="16"/>
        <end position="32"/>
    </location>
</feature>
<keyword evidence="1" id="KW-0472">Membrane</keyword>
<accession>A0A8T2BFB7</accession>
<evidence type="ECO:0000313" key="2">
    <source>
        <dbReference type="EMBL" id="KAG7584142.1"/>
    </source>
</evidence>
<dbReference type="EMBL" id="JAEFBJ010000008">
    <property type="protein sequence ID" value="KAG7584142.1"/>
    <property type="molecule type" value="Genomic_DNA"/>
</dbReference>
<dbReference type="AlphaFoldDB" id="A0A8T2BFB7"/>
<feature type="transmembrane region" description="Helical" evidence="1">
    <location>
        <begin position="95"/>
        <end position="115"/>
    </location>
</feature>
<organism evidence="2 3">
    <name type="scientific">Arabidopsis suecica</name>
    <name type="common">Swedish thale-cress</name>
    <name type="synonym">Cardaminopsis suecica</name>
    <dbReference type="NCBI Taxonomy" id="45249"/>
    <lineage>
        <taxon>Eukaryota</taxon>
        <taxon>Viridiplantae</taxon>
        <taxon>Streptophyta</taxon>
        <taxon>Embryophyta</taxon>
        <taxon>Tracheophyta</taxon>
        <taxon>Spermatophyta</taxon>
        <taxon>Magnoliopsida</taxon>
        <taxon>eudicotyledons</taxon>
        <taxon>Gunneridae</taxon>
        <taxon>Pentapetalae</taxon>
        <taxon>rosids</taxon>
        <taxon>malvids</taxon>
        <taxon>Brassicales</taxon>
        <taxon>Brassicaceae</taxon>
        <taxon>Camelineae</taxon>
        <taxon>Arabidopsis</taxon>
    </lineage>
</organism>
<evidence type="ECO:0000313" key="3">
    <source>
        <dbReference type="Proteomes" id="UP000694251"/>
    </source>
</evidence>
<name>A0A8T2BFB7_ARASU</name>
<keyword evidence="1" id="KW-1133">Transmembrane helix</keyword>
<dbReference type="OrthoDB" id="1110728at2759"/>